<dbReference type="FunFam" id="3.50.50.60:FF:000170">
    <property type="entry name" value="Flavin-containing monooxygenase"/>
    <property type="match status" value="1"/>
</dbReference>
<sequence length="529" mass="60237">MMMMEKKVAIVGAGISGLTACKHVLEKGFKPVVFEAGGSVGGVWAQTLNSTKLQSPRPSYQFSDFPWPETVTEMFPSHLQVMEYLRSYAHHFDLLRYIRFHSKVVGMEFAGVDEEEMLCWDLWAGNGEAFGGGGGRRGRWRLTVHHDNEQYNEVYEFDFVIVCIGRFSGFPNIPSFPEKKGPEVFDGQVIHSIDYTKLDQAGAIQLVKDKRVTVVGFLKSAIDITYECAIANGVKYPCTLICRTPRWTIPDFIAWGIPIGYFYSSRFSELLLHKPGEGIILGFLATILSPLRWAFSKFTESYYRWAVPMKKHGMVPEHSFFQAISSCLIALLPDKFYDKVEEGSIVIKRSKSLSFCKKGVMVDGESSPIESDLVILATGFKGDEKLKHLFTSPYFQKIVSGSSTSTLPLYRELINPRVPQLAILGYSESLSNLHTTEMRAKWIAYFLDGGFRLPSIKTMDDDVKEWDKFMKRYSGDYFRRSSIGTIHIWYMDNLCRDMGCNPRRKKGFLAEWFQPYGPLDYAHLLSNKE</sequence>
<keyword evidence="3 6" id="KW-0274">FAD</keyword>
<reference evidence="7" key="1">
    <citation type="submission" date="2021-03" db="EMBL/GenBank/DDBJ databases">
        <authorList>
            <person name="Li Z."/>
            <person name="Yang C."/>
        </authorList>
    </citation>
    <scope>NUCLEOTIDE SEQUENCE</scope>
    <source>
        <strain evidence="7">Dzin_1.0</strain>
        <tissue evidence="7">Leaf</tissue>
    </source>
</reference>
<evidence type="ECO:0000313" key="8">
    <source>
        <dbReference type="Proteomes" id="UP001085076"/>
    </source>
</evidence>
<keyword evidence="5 6" id="KW-0560">Oxidoreductase</keyword>
<dbReference type="Pfam" id="PF00743">
    <property type="entry name" value="FMO-like"/>
    <property type="match status" value="2"/>
</dbReference>
<evidence type="ECO:0000256" key="1">
    <source>
        <dbReference type="ARBA" id="ARBA00009183"/>
    </source>
</evidence>
<name>A0A9D5H835_9LILI</name>
<evidence type="ECO:0000256" key="2">
    <source>
        <dbReference type="ARBA" id="ARBA00022630"/>
    </source>
</evidence>
<comment type="similarity">
    <text evidence="1 6">Belongs to the FMO family.</text>
</comment>
<keyword evidence="2 6" id="KW-0285">Flavoprotein</keyword>
<comment type="cofactor">
    <cofactor evidence="6">
        <name>FAD</name>
        <dbReference type="ChEBI" id="CHEBI:57692"/>
    </cofactor>
</comment>
<dbReference type="AlphaFoldDB" id="A0A9D5H835"/>
<evidence type="ECO:0000313" key="7">
    <source>
        <dbReference type="EMBL" id="KAJ0966735.1"/>
    </source>
</evidence>
<dbReference type="GO" id="GO:0004499">
    <property type="term" value="F:N,N-dimethylaniline monooxygenase activity"/>
    <property type="evidence" value="ECO:0007669"/>
    <property type="project" value="InterPro"/>
</dbReference>
<dbReference type="InterPro" id="IPR036188">
    <property type="entry name" value="FAD/NAD-bd_sf"/>
</dbReference>
<protein>
    <recommendedName>
        <fullName evidence="6">Flavin-containing monooxygenase</fullName>
        <ecNumber evidence="6">1.-.-.-</ecNumber>
    </recommendedName>
</protein>
<keyword evidence="8" id="KW-1185">Reference proteome</keyword>
<dbReference type="OrthoDB" id="66881at2759"/>
<dbReference type="Proteomes" id="UP001085076">
    <property type="component" value="Miscellaneous, Linkage group lg07"/>
</dbReference>
<comment type="caution">
    <text evidence="7">The sequence shown here is derived from an EMBL/GenBank/DDBJ whole genome shotgun (WGS) entry which is preliminary data.</text>
</comment>
<evidence type="ECO:0000256" key="4">
    <source>
        <dbReference type="ARBA" id="ARBA00022857"/>
    </source>
</evidence>
<proteinExistence type="inferred from homology"/>
<dbReference type="FunFam" id="3.50.50.60:FF:000169">
    <property type="entry name" value="Flavin-containing monooxygenase"/>
    <property type="match status" value="1"/>
</dbReference>
<keyword evidence="6" id="KW-0503">Monooxygenase</keyword>
<reference evidence="7" key="2">
    <citation type="journal article" date="2022" name="Hortic Res">
        <title>The genome of Dioscorea zingiberensis sheds light on the biosynthesis, origin and evolution of the medicinally important diosgenin saponins.</title>
        <authorList>
            <person name="Li Y."/>
            <person name="Tan C."/>
            <person name="Li Z."/>
            <person name="Guo J."/>
            <person name="Li S."/>
            <person name="Chen X."/>
            <person name="Wang C."/>
            <person name="Dai X."/>
            <person name="Yang H."/>
            <person name="Song W."/>
            <person name="Hou L."/>
            <person name="Xu J."/>
            <person name="Tong Z."/>
            <person name="Xu A."/>
            <person name="Yuan X."/>
            <person name="Wang W."/>
            <person name="Yang Q."/>
            <person name="Chen L."/>
            <person name="Sun Z."/>
            <person name="Wang K."/>
            <person name="Pan B."/>
            <person name="Chen J."/>
            <person name="Bao Y."/>
            <person name="Liu F."/>
            <person name="Qi X."/>
            <person name="Gang D.R."/>
            <person name="Wen J."/>
            <person name="Li J."/>
        </authorList>
    </citation>
    <scope>NUCLEOTIDE SEQUENCE</scope>
    <source>
        <strain evidence="7">Dzin_1.0</strain>
    </source>
</reference>
<keyword evidence="4" id="KW-0521">NADP</keyword>
<dbReference type="EMBL" id="JAGGNH010000007">
    <property type="protein sequence ID" value="KAJ0966735.1"/>
    <property type="molecule type" value="Genomic_DNA"/>
</dbReference>
<dbReference type="PIRSF" id="PIRSF000332">
    <property type="entry name" value="FMO"/>
    <property type="match status" value="1"/>
</dbReference>
<dbReference type="Gene3D" id="3.50.50.60">
    <property type="entry name" value="FAD/NAD(P)-binding domain"/>
    <property type="match status" value="2"/>
</dbReference>
<evidence type="ECO:0000256" key="3">
    <source>
        <dbReference type="ARBA" id="ARBA00022827"/>
    </source>
</evidence>
<evidence type="ECO:0000256" key="6">
    <source>
        <dbReference type="RuleBase" id="RU361177"/>
    </source>
</evidence>
<dbReference type="InterPro" id="IPR020946">
    <property type="entry name" value="Flavin_mOase-like"/>
</dbReference>
<accession>A0A9D5H835</accession>
<dbReference type="EC" id="1.-.-.-" evidence="6"/>
<dbReference type="PANTHER" id="PTHR23023">
    <property type="entry name" value="DIMETHYLANILINE MONOOXYGENASE"/>
    <property type="match status" value="1"/>
</dbReference>
<dbReference type="PROSITE" id="PS51257">
    <property type="entry name" value="PROKAR_LIPOPROTEIN"/>
    <property type="match status" value="1"/>
</dbReference>
<dbReference type="SUPFAM" id="SSF51905">
    <property type="entry name" value="FAD/NAD(P)-binding domain"/>
    <property type="match status" value="2"/>
</dbReference>
<organism evidence="7 8">
    <name type="scientific">Dioscorea zingiberensis</name>
    <dbReference type="NCBI Taxonomy" id="325984"/>
    <lineage>
        <taxon>Eukaryota</taxon>
        <taxon>Viridiplantae</taxon>
        <taxon>Streptophyta</taxon>
        <taxon>Embryophyta</taxon>
        <taxon>Tracheophyta</taxon>
        <taxon>Spermatophyta</taxon>
        <taxon>Magnoliopsida</taxon>
        <taxon>Liliopsida</taxon>
        <taxon>Dioscoreales</taxon>
        <taxon>Dioscoreaceae</taxon>
        <taxon>Dioscorea</taxon>
    </lineage>
</organism>
<dbReference type="InterPro" id="IPR050346">
    <property type="entry name" value="FMO-like"/>
</dbReference>
<dbReference type="InterPro" id="IPR000960">
    <property type="entry name" value="Flavin_mOase"/>
</dbReference>
<dbReference type="GO" id="GO:0050660">
    <property type="term" value="F:flavin adenine dinucleotide binding"/>
    <property type="evidence" value="ECO:0007669"/>
    <property type="project" value="InterPro"/>
</dbReference>
<evidence type="ECO:0000256" key="5">
    <source>
        <dbReference type="ARBA" id="ARBA00023002"/>
    </source>
</evidence>
<dbReference type="GO" id="GO:0050661">
    <property type="term" value="F:NADP binding"/>
    <property type="evidence" value="ECO:0007669"/>
    <property type="project" value="InterPro"/>
</dbReference>
<gene>
    <name evidence="7" type="ORF">J5N97_023652</name>
</gene>